<feature type="region of interest" description="Disordered" evidence="1">
    <location>
        <begin position="44"/>
        <end position="69"/>
    </location>
</feature>
<reference evidence="3 4" key="1">
    <citation type="journal article" date="2013" name="Genome Announc.">
        <title>Genome Sequence of Lactobacillus saerimneri 30a (Formerly Lactobacillus sp. Strain 30a), a Reference Lactic Acid Bacterium Strain Producing Biogenic Amines.</title>
        <authorList>
            <person name="Romano A."/>
            <person name="Trip H."/>
            <person name="Campbell-Sills H."/>
            <person name="Bouchez O."/>
            <person name="Sherman D."/>
            <person name="Lolkema J.S."/>
            <person name="Lucas P.M."/>
        </authorList>
    </citation>
    <scope>NUCLEOTIDE SEQUENCE [LARGE SCALE GENOMIC DNA]</scope>
    <source>
        <strain evidence="3 4">30a</strain>
    </source>
</reference>
<dbReference type="Proteomes" id="UP000011912">
    <property type="component" value="Unassembled WGS sequence"/>
</dbReference>
<evidence type="ECO:0000259" key="2">
    <source>
        <dbReference type="Pfam" id="PF08428"/>
    </source>
</evidence>
<evidence type="ECO:0000256" key="1">
    <source>
        <dbReference type="SAM" id="MobiDB-lite"/>
    </source>
</evidence>
<gene>
    <name evidence="3" type="ORF">D271_03380</name>
</gene>
<evidence type="ECO:0000313" key="4">
    <source>
        <dbReference type="Proteomes" id="UP000011912"/>
    </source>
</evidence>
<dbReference type="EMBL" id="ANAG01000011">
    <property type="protein sequence ID" value="EKW99167.1"/>
    <property type="molecule type" value="Genomic_DNA"/>
</dbReference>
<dbReference type="InterPro" id="IPR059115">
    <property type="entry name" value="Rib"/>
</dbReference>
<dbReference type="RefSeq" id="WP_009553102.1">
    <property type="nucleotide sequence ID" value="NZ_ANAG01000011.1"/>
</dbReference>
<name>M5J6Z3_9LACO</name>
<keyword evidence="4" id="KW-1185">Reference proteome</keyword>
<comment type="caution">
    <text evidence="3">The sequence shown here is derived from an EMBL/GenBank/DDBJ whole genome shotgun (WGS) entry which is preliminary data.</text>
</comment>
<sequence>MVIYPDGSSEVVVVHAEVKNADGSNTQATNATIATQVQEVPFGTSVNDIDPEKSIDQANSTGLDKRNTSTPIEWKVAPDISPEFAPDEKSKDVTAVMSVKFQDGSWKEVPVTIRIIKQDNSLYNPQGAK</sequence>
<dbReference type="AlphaFoldDB" id="M5J6Z3"/>
<dbReference type="Pfam" id="PF08428">
    <property type="entry name" value="Rib"/>
    <property type="match status" value="1"/>
</dbReference>
<protein>
    <recommendedName>
        <fullName evidence="2">Rib domain-containing protein</fullName>
    </recommendedName>
</protein>
<dbReference type="STRING" id="1227363.D271_03380"/>
<dbReference type="PATRIC" id="fig|1227363.6.peg.661"/>
<organism evidence="3 4">
    <name type="scientific">Ligilactobacillus saerimneri 30a</name>
    <dbReference type="NCBI Taxonomy" id="1227363"/>
    <lineage>
        <taxon>Bacteria</taxon>
        <taxon>Bacillati</taxon>
        <taxon>Bacillota</taxon>
        <taxon>Bacilli</taxon>
        <taxon>Lactobacillales</taxon>
        <taxon>Lactobacillaceae</taxon>
        <taxon>Ligilactobacillus</taxon>
    </lineage>
</organism>
<feature type="domain" description="Rib" evidence="2">
    <location>
        <begin position="35"/>
        <end position="115"/>
    </location>
</feature>
<evidence type="ECO:0000313" key="3">
    <source>
        <dbReference type="EMBL" id="EKW99167.1"/>
    </source>
</evidence>
<proteinExistence type="predicted"/>
<accession>M5J6Z3</accession>